<dbReference type="STRING" id="1121302.SAMN02745163_00347"/>
<name>A0A1M6BG10_9CLOT</name>
<accession>A0A1M6BG10</accession>
<dbReference type="CDD" id="cd07812">
    <property type="entry name" value="SRPBCC"/>
    <property type="match status" value="1"/>
</dbReference>
<dbReference type="SUPFAM" id="SSF55961">
    <property type="entry name" value="Bet v1-like"/>
    <property type="match status" value="1"/>
</dbReference>
<reference evidence="1 2" key="1">
    <citation type="submission" date="2016-11" db="EMBL/GenBank/DDBJ databases">
        <authorList>
            <person name="Jaros S."/>
            <person name="Januszkiewicz K."/>
            <person name="Wedrychowicz H."/>
        </authorList>
    </citation>
    <scope>NUCLEOTIDE SEQUENCE [LARGE SCALE GENOMIC DNA]</scope>
    <source>
        <strain evidence="1 2">DSM 21758</strain>
    </source>
</reference>
<dbReference type="InterPro" id="IPR021701">
    <property type="entry name" value="DUF3284"/>
</dbReference>
<proteinExistence type="predicted"/>
<dbReference type="Proteomes" id="UP000184310">
    <property type="component" value="Unassembled WGS sequence"/>
</dbReference>
<evidence type="ECO:0008006" key="3">
    <source>
        <dbReference type="Google" id="ProtNLM"/>
    </source>
</evidence>
<gene>
    <name evidence="1" type="ORF">SAMN02745163_00347</name>
</gene>
<keyword evidence="2" id="KW-1185">Reference proteome</keyword>
<evidence type="ECO:0000313" key="1">
    <source>
        <dbReference type="EMBL" id="SHI47651.1"/>
    </source>
</evidence>
<organism evidence="1 2">
    <name type="scientific">Clostridium cavendishii DSM 21758</name>
    <dbReference type="NCBI Taxonomy" id="1121302"/>
    <lineage>
        <taxon>Bacteria</taxon>
        <taxon>Bacillati</taxon>
        <taxon>Bacillota</taxon>
        <taxon>Clostridia</taxon>
        <taxon>Eubacteriales</taxon>
        <taxon>Clostridiaceae</taxon>
        <taxon>Clostridium</taxon>
    </lineage>
</organism>
<protein>
    <recommendedName>
        <fullName evidence="3">DUF3284 domain-containing protein</fullName>
    </recommendedName>
</protein>
<dbReference type="OrthoDB" id="1911736at2"/>
<dbReference type="RefSeq" id="WP_072984656.1">
    <property type="nucleotide sequence ID" value="NZ_FQZB01000003.1"/>
</dbReference>
<dbReference type="EMBL" id="FQZB01000003">
    <property type="protein sequence ID" value="SHI47651.1"/>
    <property type="molecule type" value="Genomic_DNA"/>
</dbReference>
<evidence type="ECO:0000313" key="2">
    <source>
        <dbReference type="Proteomes" id="UP000184310"/>
    </source>
</evidence>
<sequence length="148" mass="17302">MATYKNEAVVNYNVEKVFKLFYKTAKRDFKKFKEETAVGTNIGRQVGAYSGKKEHMQIEITAYEKNKVYEITSYKRGVSFISRYELEKVDEDKTKLKLIESDDTKGIFGLINNLLAILFVRRKAKKRFDIFIKGMNSQLERSYGNVKK</sequence>
<dbReference type="AlphaFoldDB" id="A0A1M6BG10"/>
<dbReference type="Pfam" id="PF11687">
    <property type="entry name" value="DUF3284"/>
    <property type="match status" value="1"/>
</dbReference>